<reference evidence="2" key="1">
    <citation type="submission" date="2016-11" db="EMBL/GenBank/DDBJ databases">
        <title>Genome sequence of Candidatus Phytoplasma solani strain SA-1.</title>
        <authorList>
            <person name="Haryono M."/>
            <person name="Samarzija I."/>
            <person name="Seruga Music M."/>
            <person name="Hogenhout S."/>
            <person name="Kuo C.-H."/>
        </authorList>
    </citation>
    <scope>NUCLEOTIDE SEQUENCE [LARGE SCALE GENOMIC DNA]</scope>
    <source>
        <strain evidence="2">SA-1</strain>
    </source>
</reference>
<proteinExistence type="predicted"/>
<sequence>MKSPTTKKRVQTSGINGQTINGMTLDDIKEIHQEYVDGKYQASPVKRVVIPKGNGKTRPLGIPTIKNRITQKSLE</sequence>
<evidence type="ECO:0008006" key="3">
    <source>
        <dbReference type="Google" id="ProtNLM"/>
    </source>
</evidence>
<protein>
    <recommendedName>
        <fullName evidence="3">Retron-type reverse transcriptase</fullName>
    </recommendedName>
</protein>
<comment type="caution">
    <text evidence="1">The sequence shown here is derived from an EMBL/GenBank/DDBJ whole genome shotgun (WGS) entry which is preliminary data.</text>
</comment>
<dbReference type="AlphaFoldDB" id="A0A421NY09"/>
<evidence type="ECO:0000313" key="1">
    <source>
        <dbReference type="EMBL" id="RMI88916.1"/>
    </source>
</evidence>
<dbReference type="Proteomes" id="UP000283896">
    <property type="component" value="Unassembled WGS sequence"/>
</dbReference>
<dbReference type="EMBL" id="MPBG01000002">
    <property type="protein sequence ID" value="RMI88916.1"/>
    <property type="molecule type" value="Genomic_DNA"/>
</dbReference>
<accession>A0A421NY09</accession>
<dbReference type="SUPFAM" id="SSF56672">
    <property type="entry name" value="DNA/RNA polymerases"/>
    <property type="match status" value="1"/>
</dbReference>
<dbReference type="InterPro" id="IPR043502">
    <property type="entry name" value="DNA/RNA_pol_sf"/>
</dbReference>
<gene>
    <name evidence="1" type="ORF">PSSA1_v1c1210</name>
</gene>
<dbReference type="OrthoDB" id="284174at2"/>
<evidence type="ECO:0000313" key="2">
    <source>
        <dbReference type="Proteomes" id="UP000283896"/>
    </source>
</evidence>
<name>A0A421NY09_9MOLU</name>
<organism evidence="1 2">
    <name type="scientific">Candidatus Phytoplasma solani</name>
    <dbReference type="NCBI Taxonomy" id="69896"/>
    <lineage>
        <taxon>Bacteria</taxon>
        <taxon>Bacillati</taxon>
        <taxon>Mycoplasmatota</taxon>
        <taxon>Mollicutes</taxon>
        <taxon>Acholeplasmatales</taxon>
        <taxon>Acholeplasmataceae</taxon>
        <taxon>Candidatus Phytoplasma</taxon>
        <taxon>16SrXII (Stolbur group)</taxon>
    </lineage>
</organism>
<dbReference type="RefSeq" id="WP_122225344.1">
    <property type="nucleotide sequence ID" value="NC_022588.1"/>
</dbReference>
<keyword evidence="2" id="KW-1185">Reference proteome</keyword>